<dbReference type="PANTHER" id="PTHR23507">
    <property type="entry name" value="ZGC:174356"/>
    <property type="match status" value="1"/>
</dbReference>
<evidence type="ECO:0000259" key="6">
    <source>
        <dbReference type="PROSITE" id="PS50850"/>
    </source>
</evidence>
<accession>A0A5N5T7B5</accession>
<dbReference type="Proteomes" id="UP000326759">
    <property type="component" value="Unassembled WGS sequence"/>
</dbReference>
<sequence>MNAQDLDTEILTASETEVVVEQPNYLNCFQRLCKIIKQITLEPCILLFFMAYSMGAPMQISVMVDKVCIIKYNYSTEICNNLSNYKTEQMDVQREASRLGMYSSIIENLPKILFVLFLGSWSDKHGRKIPLILPFIGGVLYSFIMWVNIRVETLPPEFLLFAALPHAFTGGIVCLIMSMYAYVSDITPIKTRTTRIAFYDMFLMIGPPCGILLSNVTVKNLGFGGSFLIVGFIFAICILYIIIRIKETRGI</sequence>
<proteinExistence type="predicted"/>
<reference evidence="7 8" key="1">
    <citation type="journal article" date="2019" name="PLoS Biol.">
        <title>Sex chromosomes control vertical transmission of feminizing Wolbachia symbionts in an isopod.</title>
        <authorList>
            <person name="Becking T."/>
            <person name="Chebbi M.A."/>
            <person name="Giraud I."/>
            <person name="Moumen B."/>
            <person name="Laverre T."/>
            <person name="Caubet Y."/>
            <person name="Peccoud J."/>
            <person name="Gilbert C."/>
            <person name="Cordaux R."/>
        </authorList>
    </citation>
    <scope>NUCLEOTIDE SEQUENCE [LARGE SCALE GENOMIC DNA]</scope>
    <source>
        <strain evidence="7">ANa2</strain>
        <tissue evidence="7">Whole body excluding digestive tract and cuticle</tissue>
    </source>
</reference>
<feature type="transmembrane region" description="Helical" evidence="5">
    <location>
        <begin position="99"/>
        <end position="119"/>
    </location>
</feature>
<dbReference type="AlphaFoldDB" id="A0A5N5T7B5"/>
<dbReference type="InterPro" id="IPR011701">
    <property type="entry name" value="MFS"/>
</dbReference>
<dbReference type="GO" id="GO:0022857">
    <property type="term" value="F:transmembrane transporter activity"/>
    <property type="evidence" value="ECO:0007669"/>
    <property type="project" value="InterPro"/>
</dbReference>
<feature type="transmembrane region" description="Helical" evidence="5">
    <location>
        <begin position="196"/>
        <end position="216"/>
    </location>
</feature>
<dbReference type="EMBL" id="SEYY01008672">
    <property type="protein sequence ID" value="KAB7502069.1"/>
    <property type="molecule type" value="Genomic_DNA"/>
</dbReference>
<keyword evidence="8" id="KW-1185">Reference proteome</keyword>
<evidence type="ECO:0000313" key="8">
    <source>
        <dbReference type="Proteomes" id="UP000326759"/>
    </source>
</evidence>
<dbReference type="OrthoDB" id="3026777at2759"/>
<dbReference type="SUPFAM" id="SSF103473">
    <property type="entry name" value="MFS general substrate transporter"/>
    <property type="match status" value="1"/>
</dbReference>
<evidence type="ECO:0000256" key="3">
    <source>
        <dbReference type="ARBA" id="ARBA00022989"/>
    </source>
</evidence>
<comment type="subcellular location">
    <subcellularLocation>
        <location evidence="1">Membrane</location>
        <topology evidence="1">Multi-pass membrane protein</topology>
    </subcellularLocation>
</comment>
<feature type="transmembrane region" description="Helical" evidence="5">
    <location>
        <begin position="131"/>
        <end position="149"/>
    </location>
</feature>
<organism evidence="7 8">
    <name type="scientific">Armadillidium nasatum</name>
    <dbReference type="NCBI Taxonomy" id="96803"/>
    <lineage>
        <taxon>Eukaryota</taxon>
        <taxon>Metazoa</taxon>
        <taxon>Ecdysozoa</taxon>
        <taxon>Arthropoda</taxon>
        <taxon>Crustacea</taxon>
        <taxon>Multicrustacea</taxon>
        <taxon>Malacostraca</taxon>
        <taxon>Eumalacostraca</taxon>
        <taxon>Peracarida</taxon>
        <taxon>Isopoda</taxon>
        <taxon>Oniscidea</taxon>
        <taxon>Crinocheta</taxon>
        <taxon>Armadillidiidae</taxon>
        <taxon>Armadillidium</taxon>
    </lineage>
</organism>
<feature type="transmembrane region" description="Helical" evidence="5">
    <location>
        <begin position="44"/>
        <end position="64"/>
    </location>
</feature>
<keyword evidence="3 5" id="KW-1133">Transmembrane helix</keyword>
<dbReference type="InterPro" id="IPR036259">
    <property type="entry name" value="MFS_trans_sf"/>
</dbReference>
<feature type="transmembrane region" description="Helical" evidence="5">
    <location>
        <begin position="161"/>
        <end position="184"/>
    </location>
</feature>
<feature type="transmembrane region" description="Helical" evidence="5">
    <location>
        <begin position="222"/>
        <end position="243"/>
    </location>
</feature>
<comment type="caution">
    <text evidence="7">The sequence shown here is derived from an EMBL/GenBank/DDBJ whole genome shotgun (WGS) entry which is preliminary data.</text>
</comment>
<evidence type="ECO:0000313" key="7">
    <source>
        <dbReference type="EMBL" id="KAB7502069.1"/>
    </source>
</evidence>
<evidence type="ECO:0000256" key="2">
    <source>
        <dbReference type="ARBA" id="ARBA00022692"/>
    </source>
</evidence>
<dbReference type="PROSITE" id="PS50850">
    <property type="entry name" value="MFS"/>
    <property type="match status" value="1"/>
</dbReference>
<evidence type="ECO:0000256" key="1">
    <source>
        <dbReference type="ARBA" id="ARBA00004141"/>
    </source>
</evidence>
<feature type="domain" description="Major facilitator superfamily (MFS) profile" evidence="6">
    <location>
        <begin position="45"/>
        <end position="251"/>
    </location>
</feature>
<dbReference type="Gene3D" id="1.20.1250.20">
    <property type="entry name" value="MFS general substrate transporter like domains"/>
    <property type="match status" value="1"/>
</dbReference>
<evidence type="ECO:0000256" key="5">
    <source>
        <dbReference type="SAM" id="Phobius"/>
    </source>
</evidence>
<name>A0A5N5T7B5_9CRUS</name>
<evidence type="ECO:0000256" key="4">
    <source>
        <dbReference type="ARBA" id="ARBA00023136"/>
    </source>
</evidence>
<dbReference type="Pfam" id="PF07690">
    <property type="entry name" value="MFS_1"/>
    <property type="match status" value="1"/>
</dbReference>
<protein>
    <submittedName>
        <fullName evidence="7">Solute carrier family 46 member 3</fullName>
    </submittedName>
</protein>
<keyword evidence="2 5" id="KW-0812">Transmembrane</keyword>
<dbReference type="PANTHER" id="PTHR23507:SF37">
    <property type="entry name" value="GH08173P"/>
    <property type="match status" value="1"/>
</dbReference>
<keyword evidence="4 5" id="KW-0472">Membrane</keyword>
<dbReference type="GO" id="GO:0016020">
    <property type="term" value="C:membrane"/>
    <property type="evidence" value="ECO:0007669"/>
    <property type="project" value="UniProtKB-SubCell"/>
</dbReference>
<gene>
    <name evidence="7" type="ORF">Anas_14544</name>
</gene>
<dbReference type="InterPro" id="IPR020846">
    <property type="entry name" value="MFS_dom"/>
</dbReference>